<dbReference type="Pfam" id="PF00005">
    <property type="entry name" value="ABC_tran"/>
    <property type="match status" value="1"/>
</dbReference>
<evidence type="ECO:0000256" key="1">
    <source>
        <dbReference type="ARBA" id="ARBA00005417"/>
    </source>
</evidence>
<evidence type="ECO:0000313" key="7">
    <source>
        <dbReference type="Proteomes" id="UP000037773"/>
    </source>
</evidence>
<evidence type="ECO:0000256" key="2">
    <source>
        <dbReference type="ARBA" id="ARBA00022448"/>
    </source>
</evidence>
<organism evidence="6 7">
    <name type="scientific">Streptomyces caelestis</name>
    <dbReference type="NCBI Taxonomy" id="36816"/>
    <lineage>
        <taxon>Bacteria</taxon>
        <taxon>Bacillati</taxon>
        <taxon>Actinomycetota</taxon>
        <taxon>Actinomycetes</taxon>
        <taxon>Kitasatosporales</taxon>
        <taxon>Streptomycetaceae</taxon>
        <taxon>Streptomyces</taxon>
    </lineage>
</organism>
<dbReference type="PROSITE" id="PS00211">
    <property type="entry name" value="ABC_TRANSPORTER_1"/>
    <property type="match status" value="1"/>
</dbReference>
<dbReference type="Gene3D" id="3.40.50.300">
    <property type="entry name" value="P-loop containing nucleotide triphosphate hydrolases"/>
    <property type="match status" value="1"/>
</dbReference>
<dbReference type="InterPro" id="IPR003439">
    <property type="entry name" value="ABC_transporter-like_ATP-bd"/>
</dbReference>
<comment type="caution">
    <text evidence="6">The sequence shown here is derived from an EMBL/GenBank/DDBJ whole genome shotgun (WGS) entry which is preliminary data.</text>
</comment>
<keyword evidence="7" id="KW-1185">Reference proteome</keyword>
<dbReference type="Proteomes" id="UP000037773">
    <property type="component" value="Unassembled WGS sequence"/>
</dbReference>
<dbReference type="EMBL" id="LGCN01000017">
    <property type="protein sequence ID" value="KOT45446.1"/>
    <property type="molecule type" value="Genomic_DNA"/>
</dbReference>
<dbReference type="InterPro" id="IPR003593">
    <property type="entry name" value="AAA+_ATPase"/>
</dbReference>
<dbReference type="OrthoDB" id="9804819at2"/>
<evidence type="ECO:0000256" key="3">
    <source>
        <dbReference type="ARBA" id="ARBA00022741"/>
    </source>
</evidence>
<evidence type="ECO:0000256" key="4">
    <source>
        <dbReference type="ARBA" id="ARBA00022840"/>
    </source>
</evidence>
<accession>A0A0N0S6H0</accession>
<protein>
    <submittedName>
        <fullName evidence="6">Multidrug ABC transporter ATP-binding protein</fullName>
    </submittedName>
</protein>
<dbReference type="GO" id="GO:0005524">
    <property type="term" value="F:ATP binding"/>
    <property type="evidence" value="ECO:0007669"/>
    <property type="project" value="UniProtKB-KW"/>
</dbReference>
<dbReference type="PANTHER" id="PTHR43335">
    <property type="entry name" value="ABC TRANSPORTER, ATP-BINDING PROTEIN"/>
    <property type="match status" value="1"/>
</dbReference>
<evidence type="ECO:0000313" key="6">
    <source>
        <dbReference type="EMBL" id="KOT45446.1"/>
    </source>
</evidence>
<gene>
    <name evidence="6" type="ORF">ADK41_02620</name>
</gene>
<dbReference type="SUPFAM" id="SSF52540">
    <property type="entry name" value="P-loop containing nucleoside triphosphate hydrolases"/>
    <property type="match status" value="1"/>
</dbReference>
<name>A0A0N0S6H0_9ACTN</name>
<dbReference type="AlphaFoldDB" id="A0A0N0S6H0"/>
<keyword evidence="2" id="KW-0813">Transport</keyword>
<keyword evidence="3" id="KW-0547">Nucleotide-binding</keyword>
<reference evidence="6 7" key="1">
    <citation type="submission" date="2015-07" db="EMBL/GenBank/DDBJ databases">
        <authorList>
            <person name="Noorani M."/>
        </authorList>
    </citation>
    <scope>NUCLEOTIDE SEQUENCE [LARGE SCALE GENOMIC DNA]</scope>
    <source>
        <strain evidence="6 7">NRRL B-24567</strain>
    </source>
</reference>
<dbReference type="InterPro" id="IPR017871">
    <property type="entry name" value="ABC_transporter-like_CS"/>
</dbReference>
<dbReference type="PATRIC" id="fig|36816.3.peg.556"/>
<dbReference type="PROSITE" id="PS50893">
    <property type="entry name" value="ABC_TRANSPORTER_2"/>
    <property type="match status" value="1"/>
</dbReference>
<keyword evidence="4 6" id="KW-0067">ATP-binding</keyword>
<comment type="similarity">
    <text evidence="1">Belongs to the ABC transporter superfamily.</text>
</comment>
<dbReference type="GO" id="GO:0016887">
    <property type="term" value="F:ATP hydrolysis activity"/>
    <property type="evidence" value="ECO:0007669"/>
    <property type="project" value="InterPro"/>
</dbReference>
<sequence length="327" mass="34145">MGEASATEPERRDGEATGDGVIVTRALTKRYRGGQLAVDGLQLTVPEGSVFGFLGPNGSGKTTTIRMLMGLIEPTSGTAHVLGRPMPRSARAVLPRVGALIEGPALYGFLSGRDNLLRYDAADPTADPRTRRARVAAALDRVGLTAAAGKKAKAYSLGMKQRLGLASALLQPRRLLVLDEPTNGLDPQGMREIRTLVRELASDGTTVFLSSHLLDEIEQVCTHAAVMARGRLIAQGPVSELAAGARGRLVVTTPDPADAARVLEEQGIADVVVAGERVTGEAPARDLAEVNAALVAAGVRVRGFGVERASLEDAFVALTGEGFDVAG</sequence>
<dbReference type="PANTHER" id="PTHR43335:SF4">
    <property type="entry name" value="ABC TRANSPORTER, ATP-BINDING PROTEIN"/>
    <property type="match status" value="1"/>
</dbReference>
<dbReference type="RefSeq" id="WP_030823358.1">
    <property type="nucleotide sequence ID" value="NZ_LGCN01000017.1"/>
</dbReference>
<dbReference type="SMART" id="SM00382">
    <property type="entry name" value="AAA"/>
    <property type="match status" value="1"/>
</dbReference>
<proteinExistence type="inferred from homology"/>
<evidence type="ECO:0000259" key="5">
    <source>
        <dbReference type="PROSITE" id="PS50893"/>
    </source>
</evidence>
<dbReference type="InterPro" id="IPR027417">
    <property type="entry name" value="P-loop_NTPase"/>
</dbReference>
<feature type="domain" description="ABC transporter" evidence="5">
    <location>
        <begin position="22"/>
        <end position="254"/>
    </location>
</feature>